<accession>A0A1D2MZ95</accession>
<keyword evidence="3 6" id="KW-1133">Transmembrane helix</keyword>
<dbReference type="STRING" id="48709.A0A1D2MZ95"/>
<dbReference type="Proteomes" id="UP000094527">
    <property type="component" value="Unassembled WGS sequence"/>
</dbReference>
<feature type="transmembrane region" description="Helical" evidence="6">
    <location>
        <begin position="161"/>
        <end position="181"/>
    </location>
</feature>
<evidence type="ECO:0000259" key="7">
    <source>
        <dbReference type="PROSITE" id="PS50922"/>
    </source>
</evidence>
<evidence type="ECO:0000256" key="6">
    <source>
        <dbReference type="SAM" id="Phobius"/>
    </source>
</evidence>
<dbReference type="PANTHER" id="PTHR13439">
    <property type="entry name" value="CT120 PROTEIN"/>
    <property type="match status" value="1"/>
</dbReference>
<dbReference type="OMA" id="WLRWEEA"/>
<gene>
    <name evidence="8" type="ORF">Ocin01_08347</name>
</gene>
<comment type="caution">
    <text evidence="8">The sequence shown here is derived from an EMBL/GenBank/DDBJ whole genome shotgun (WGS) entry which is preliminary data.</text>
</comment>
<evidence type="ECO:0000256" key="1">
    <source>
        <dbReference type="ARBA" id="ARBA00004141"/>
    </source>
</evidence>
<organism evidence="8 9">
    <name type="scientific">Orchesella cincta</name>
    <name type="common">Springtail</name>
    <name type="synonym">Podura cincta</name>
    <dbReference type="NCBI Taxonomy" id="48709"/>
    <lineage>
        <taxon>Eukaryota</taxon>
        <taxon>Metazoa</taxon>
        <taxon>Ecdysozoa</taxon>
        <taxon>Arthropoda</taxon>
        <taxon>Hexapoda</taxon>
        <taxon>Collembola</taxon>
        <taxon>Entomobryomorpha</taxon>
        <taxon>Entomobryoidea</taxon>
        <taxon>Orchesellidae</taxon>
        <taxon>Orchesellinae</taxon>
        <taxon>Orchesella</taxon>
    </lineage>
</organism>
<protein>
    <submittedName>
        <fullName evidence="8">Protein FAM57A</fullName>
    </submittedName>
</protein>
<dbReference type="GO" id="GO:0055088">
    <property type="term" value="P:lipid homeostasis"/>
    <property type="evidence" value="ECO:0007669"/>
    <property type="project" value="TreeGrafter"/>
</dbReference>
<feature type="transmembrane region" description="Helical" evidence="6">
    <location>
        <begin position="243"/>
        <end position="268"/>
    </location>
</feature>
<evidence type="ECO:0000256" key="4">
    <source>
        <dbReference type="ARBA" id="ARBA00023136"/>
    </source>
</evidence>
<dbReference type="EMBL" id="LJIJ01000363">
    <property type="protein sequence ID" value="ODM98332.1"/>
    <property type="molecule type" value="Genomic_DNA"/>
</dbReference>
<keyword evidence="9" id="KW-1185">Reference proteome</keyword>
<evidence type="ECO:0000256" key="2">
    <source>
        <dbReference type="ARBA" id="ARBA00022692"/>
    </source>
</evidence>
<sequence length="278" mass="31355">MAAISPLNASLIFISGFSFFTGLFLAQLYFWLRTKLGIGLRKRYDLSRKDCSDISNKLVSAVQAIMCSVAALMMCSSCYKDLIHCSDPVTLFYACFGSGYFIYDLFSMFYVSTVEDGGEKGESYWKKLGRFLLNSPVMVAHHLGLVVGGILVAILRNPTRPADFIVGTVYLMEASTPFVSLRSILSTMKMKSSLLYLANGILLLLFFPLFRILNLVYTAHLYGLEEGMTVEEVLYEMPLGWKLTFVALIAPQVYWCRLILLGAARMIIQRKKHSQFRQ</sequence>
<feature type="transmembrane region" description="Helical" evidence="6">
    <location>
        <begin position="12"/>
        <end position="32"/>
    </location>
</feature>
<feature type="transmembrane region" description="Helical" evidence="6">
    <location>
        <begin position="131"/>
        <end position="155"/>
    </location>
</feature>
<dbReference type="AlphaFoldDB" id="A0A1D2MZ95"/>
<feature type="transmembrane region" description="Helical" evidence="6">
    <location>
        <begin position="58"/>
        <end position="79"/>
    </location>
</feature>
<keyword evidence="2 5" id="KW-0812">Transmembrane</keyword>
<dbReference type="InterPro" id="IPR006634">
    <property type="entry name" value="TLC-dom"/>
</dbReference>
<feature type="domain" description="TLC" evidence="7">
    <location>
        <begin position="49"/>
        <end position="254"/>
    </location>
</feature>
<dbReference type="SMART" id="SM00724">
    <property type="entry name" value="TLC"/>
    <property type="match status" value="1"/>
</dbReference>
<feature type="transmembrane region" description="Helical" evidence="6">
    <location>
        <begin position="91"/>
        <end position="111"/>
    </location>
</feature>
<evidence type="ECO:0000256" key="5">
    <source>
        <dbReference type="PROSITE-ProRule" id="PRU00205"/>
    </source>
</evidence>
<dbReference type="InterPro" id="IPR050846">
    <property type="entry name" value="TLCD"/>
</dbReference>
<proteinExistence type="predicted"/>
<dbReference type="Pfam" id="PF03798">
    <property type="entry name" value="TRAM_LAG1_CLN8"/>
    <property type="match status" value="1"/>
</dbReference>
<dbReference type="GO" id="GO:0005783">
    <property type="term" value="C:endoplasmic reticulum"/>
    <property type="evidence" value="ECO:0007669"/>
    <property type="project" value="TreeGrafter"/>
</dbReference>
<dbReference type="OrthoDB" id="10266980at2759"/>
<dbReference type="PROSITE" id="PS50922">
    <property type="entry name" value="TLC"/>
    <property type="match status" value="1"/>
</dbReference>
<keyword evidence="4 5" id="KW-0472">Membrane</keyword>
<name>A0A1D2MZ95_ORCCI</name>
<evidence type="ECO:0000313" key="8">
    <source>
        <dbReference type="EMBL" id="ODM98332.1"/>
    </source>
</evidence>
<reference evidence="8 9" key="1">
    <citation type="journal article" date="2016" name="Genome Biol. Evol.">
        <title>Gene Family Evolution Reflects Adaptation to Soil Environmental Stressors in the Genome of the Collembolan Orchesella cincta.</title>
        <authorList>
            <person name="Faddeeva-Vakhrusheva A."/>
            <person name="Derks M.F."/>
            <person name="Anvar S.Y."/>
            <person name="Agamennone V."/>
            <person name="Suring W."/>
            <person name="Smit S."/>
            <person name="van Straalen N.M."/>
            <person name="Roelofs D."/>
        </authorList>
    </citation>
    <scope>NUCLEOTIDE SEQUENCE [LARGE SCALE GENOMIC DNA]</scope>
    <source>
        <tissue evidence="8">Mixed pool</tissue>
    </source>
</reference>
<dbReference type="PANTHER" id="PTHR13439:SF66">
    <property type="entry name" value="BCDNA.GH12326"/>
    <property type="match status" value="1"/>
</dbReference>
<evidence type="ECO:0000256" key="3">
    <source>
        <dbReference type="ARBA" id="ARBA00022989"/>
    </source>
</evidence>
<feature type="transmembrane region" description="Helical" evidence="6">
    <location>
        <begin position="193"/>
        <end position="213"/>
    </location>
</feature>
<dbReference type="GO" id="GO:0016020">
    <property type="term" value="C:membrane"/>
    <property type="evidence" value="ECO:0007669"/>
    <property type="project" value="UniProtKB-SubCell"/>
</dbReference>
<evidence type="ECO:0000313" key="9">
    <source>
        <dbReference type="Proteomes" id="UP000094527"/>
    </source>
</evidence>
<comment type="subcellular location">
    <subcellularLocation>
        <location evidence="1">Membrane</location>
        <topology evidence="1">Multi-pass membrane protein</topology>
    </subcellularLocation>
</comment>